<dbReference type="STRING" id="5364.A0A5C3MSI2"/>
<feature type="compositionally biased region" description="Low complexity" evidence="1">
    <location>
        <begin position="113"/>
        <end position="134"/>
    </location>
</feature>
<name>A0A5C3MSI2_9AGAM</name>
<dbReference type="InterPro" id="IPR000719">
    <property type="entry name" value="Prot_kinase_dom"/>
</dbReference>
<feature type="region of interest" description="Disordered" evidence="1">
    <location>
        <begin position="487"/>
        <end position="509"/>
    </location>
</feature>
<protein>
    <recommendedName>
        <fullName evidence="2">Protein kinase domain-containing protein</fullName>
    </recommendedName>
</protein>
<feature type="compositionally biased region" description="Polar residues" evidence="1">
    <location>
        <begin position="20"/>
        <end position="31"/>
    </location>
</feature>
<feature type="compositionally biased region" description="Polar residues" evidence="1">
    <location>
        <begin position="843"/>
        <end position="862"/>
    </location>
</feature>
<evidence type="ECO:0000313" key="4">
    <source>
        <dbReference type="Proteomes" id="UP000305948"/>
    </source>
</evidence>
<dbReference type="OrthoDB" id="5592585at2759"/>
<dbReference type="Proteomes" id="UP000305948">
    <property type="component" value="Unassembled WGS sequence"/>
</dbReference>
<dbReference type="Gene3D" id="1.10.510.10">
    <property type="entry name" value="Transferase(Phosphotransferase) domain 1"/>
    <property type="match status" value="1"/>
</dbReference>
<dbReference type="Pfam" id="PF17667">
    <property type="entry name" value="Pkinase_fungal"/>
    <property type="match status" value="1"/>
</dbReference>
<feature type="region of interest" description="Disordered" evidence="1">
    <location>
        <begin position="808"/>
        <end position="891"/>
    </location>
</feature>
<dbReference type="AlphaFoldDB" id="A0A5C3MSI2"/>
<evidence type="ECO:0000259" key="2">
    <source>
        <dbReference type="PROSITE" id="PS50011"/>
    </source>
</evidence>
<feature type="compositionally biased region" description="Polar residues" evidence="1">
    <location>
        <begin position="61"/>
        <end position="76"/>
    </location>
</feature>
<reference evidence="3 4" key="1">
    <citation type="journal article" date="2019" name="Nat. Ecol. Evol.">
        <title>Megaphylogeny resolves global patterns of mushroom evolution.</title>
        <authorList>
            <person name="Varga T."/>
            <person name="Krizsan K."/>
            <person name="Foldi C."/>
            <person name="Dima B."/>
            <person name="Sanchez-Garcia M."/>
            <person name="Sanchez-Ramirez S."/>
            <person name="Szollosi G.J."/>
            <person name="Szarkandi J.G."/>
            <person name="Papp V."/>
            <person name="Albert L."/>
            <person name="Andreopoulos W."/>
            <person name="Angelini C."/>
            <person name="Antonin V."/>
            <person name="Barry K.W."/>
            <person name="Bougher N.L."/>
            <person name="Buchanan P."/>
            <person name="Buyck B."/>
            <person name="Bense V."/>
            <person name="Catcheside P."/>
            <person name="Chovatia M."/>
            <person name="Cooper J."/>
            <person name="Damon W."/>
            <person name="Desjardin D."/>
            <person name="Finy P."/>
            <person name="Geml J."/>
            <person name="Haridas S."/>
            <person name="Hughes K."/>
            <person name="Justo A."/>
            <person name="Karasinski D."/>
            <person name="Kautmanova I."/>
            <person name="Kiss B."/>
            <person name="Kocsube S."/>
            <person name="Kotiranta H."/>
            <person name="LaButti K.M."/>
            <person name="Lechner B.E."/>
            <person name="Liimatainen K."/>
            <person name="Lipzen A."/>
            <person name="Lukacs Z."/>
            <person name="Mihaltcheva S."/>
            <person name="Morgado L.N."/>
            <person name="Niskanen T."/>
            <person name="Noordeloos M.E."/>
            <person name="Ohm R.A."/>
            <person name="Ortiz-Santana B."/>
            <person name="Ovrebo C."/>
            <person name="Racz N."/>
            <person name="Riley R."/>
            <person name="Savchenko A."/>
            <person name="Shiryaev A."/>
            <person name="Soop K."/>
            <person name="Spirin V."/>
            <person name="Szebenyi C."/>
            <person name="Tomsovsky M."/>
            <person name="Tulloss R.E."/>
            <person name="Uehling J."/>
            <person name="Grigoriev I.V."/>
            <person name="Vagvolgyi C."/>
            <person name="Papp T."/>
            <person name="Martin F.M."/>
            <person name="Miettinen O."/>
            <person name="Hibbett D.S."/>
            <person name="Nagy L.G."/>
        </authorList>
    </citation>
    <scope>NUCLEOTIDE SEQUENCE [LARGE SCALE GENOMIC DNA]</scope>
    <source>
        <strain evidence="3 4">OMC1185</strain>
    </source>
</reference>
<accession>A0A5C3MSI2</accession>
<dbReference type="InterPro" id="IPR040976">
    <property type="entry name" value="Pkinase_fungal"/>
</dbReference>
<dbReference type="PANTHER" id="PTHR38248">
    <property type="entry name" value="FUNK1 6"/>
    <property type="match status" value="1"/>
</dbReference>
<dbReference type="InterPro" id="IPR008266">
    <property type="entry name" value="Tyr_kinase_AS"/>
</dbReference>
<dbReference type="GO" id="GO:0004672">
    <property type="term" value="F:protein kinase activity"/>
    <property type="evidence" value="ECO:0007669"/>
    <property type="project" value="InterPro"/>
</dbReference>
<dbReference type="PROSITE" id="PS00109">
    <property type="entry name" value="PROTEIN_KINASE_TYR"/>
    <property type="match status" value="1"/>
</dbReference>
<sequence length="891" mass="99369">MARSDTSSPDPRDPSEQPSRRSFSTSANSPPEATPAPLSESGSPTSRDSTPRPHTPRPFVSRQSTPQPSTLNTPTPNIYADTFAHDLSADTIFLDMAADLGPSVTIEEPVMLPPDATASTSASTPSTPGPAGSSNNAVAPADGSGGASAIEHVSDTPHGFSSDDHDRATVDALQKALSVELRGTAVFGDKRFADSLVSQTRLADMPADPVIIAFLKRCRLYNSRTRRWRGLPQNSHDELSLYDPLLLIINAILTHFQRRDRVAIDTHGKNLPHSHRVYDTALKSSPDISLLGCGPAFSTERSVQEIEGAPQYVHMAAPIEVKREAVKNWTSHRYQLAVYARECLVQQPNRTLVLAALLTEMHLLLFQFDRVGAMFSSWIDIHADALLFVKIILALSTADEGMLGFDTRIRWEGKTRYFKPHVADPLVYVIHNPLKPFRRHTIRGRGTTCWILNAPEGDGKLLLKLSWRTRDREPEWSFLKTIKDENDKREKRRTDGQGTAEENEPIPGIGSIITYDEGVSLSSLRFNIPLIPYLAPKQELSDRLYCSSLQRYYGPALEQAPSTLQSLRAFRDIIAGQYELYKLGIVHRDVSTRNMVYNPDINARPGQRGFLIDFDMAKRMERQSSMAAKDLRTGTRAFQSIKVLEGLGTQDYLDDLESSFWAYTWIACISKSPGVFHPGIPKSMINWGSDQLQDAVTSKKPYLNEPEAYLYDARGMGRQVVRMLYRLAKFFQDTSMRRIKALQSQKRSEAYQQMMDFVMQGSPAKQTIDPAPEPSTADVDEHFKKVFKIVDEAIAGQEKDVADRIAHIPIDPDRPAPTYVVTLQPGDDEPKDSIVPQLEEAAQSDSQDGPSTQYESSTGSSNKRARGSESPSERQQLRRSQRKKMKRTSGQ</sequence>
<dbReference type="EMBL" id="ML213528">
    <property type="protein sequence ID" value="TFK46718.1"/>
    <property type="molecule type" value="Genomic_DNA"/>
</dbReference>
<dbReference type="SUPFAM" id="SSF56112">
    <property type="entry name" value="Protein kinase-like (PK-like)"/>
    <property type="match status" value="1"/>
</dbReference>
<feature type="compositionally biased region" description="Basic and acidic residues" evidence="1">
    <location>
        <begin position="10"/>
        <end position="19"/>
    </location>
</feature>
<dbReference type="GO" id="GO:0005524">
    <property type="term" value="F:ATP binding"/>
    <property type="evidence" value="ECO:0007669"/>
    <property type="project" value="InterPro"/>
</dbReference>
<gene>
    <name evidence="3" type="ORF">OE88DRAFT_1667389</name>
</gene>
<proteinExistence type="predicted"/>
<dbReference type="InterPro" id="IPR011009">
    <property type="entry name" value="Kinase-like_dom_sf"/>
</dbReference>
<keyword evidence="4" id="KW-1185">Reference proteome</keyword>
<dbReference type="PROSITE" id="PS50011">
    <property type="entry name" value="PROTEIN_KINASE_DOM"/>
    <property type="match status" value="1"/>
</dbReference>
<feature type="compositionally biased region" description="Basic residues" evidence="1">
    <location>
        <begin position="877"/>
        <end position="891"/>
    </location>
</feature>
<feature type="domain" description="Protein kinase" evidence="2">
    <location>
        <begin position="437"/>
        <end position="787"/>
    </location>
</feature>
<organism evidence="3 4">
    <name type="scientific">Heliocybe sulcata</name>
    <dbReference type="NCBI Taxonomy" id="5364"/>
    <lineage>
        <taxon>Eukaryota</taxon>
        <taxon>Fungi</taxon>
        <taxon>Dikarya</taxon>
        <taxon>Basidiomycota</taxon>
        <taxon>Agaricomycotina</taxon>
        <taxon>Agaricomycetes</taxon>
        <taxon>Gloeophyllales</taxon>
        <taxon>Gloeophyllaceae</taxon>
        <taxon>Heliocybe</taxon>
    </lineage>
</organism>
<feature type="region of interest" description="Disordered" evidence="1">
    <location>
        <begin position="113"/>
        <end position="165"/>
    </location>
</feature>
<evidence type="ECO:0000256" key="1">
    <source>
        <dbReference type="SAM" id="MobiDB-lite"/>
    </source>
</evidence>
<dbReference type="PANTHER" id="PTHR38248:SF2">
    <property type="entry name" value="FUNK1 11"/>
    <property type="match status" value="1"/>
</dbReference>
<evidence type="ECO:0000313" key="3">
    <source>
        <dbReference type="EMBL" id="TFK46718.1"/>
    </source>
</evidence>
<feature type="region of interest" description="Disordered" evidence="1">
    <location>
        <begin position="1"/>
        <end position="77"/>
    </location>
</feature>